<dbReference type="PANTHER" id="PTHR12955">
    <property type="entry name" value="SARCOMA ANTIGEN NY-SAR-95-RELATED"/>
    <property type="match status" value="1"/>
</dbReference>
<comment type="subcellular location">
    <subcellularLocation>
        <location evidence="2">Cytoplasm</location>
    </subcellularLocation>
    <subcellularLocation>
        <location evidence="1">Nucleus</location>
    </subcellularLocation>
</comment>
<dbReference type="InterPro" id="IPR019355">
    <property type="entry name" value="Cell_cycle_regulator_Mat89Bb"/>
</dbReference>
<evidence type="ECO:0000256" key="5">
    <source>
        <dbReference type="ARBA" id="ARBA00022776"/>
    </source>
</evidence>
<keyword evidence="6" id="KW-0539">Nucleus</keyword>
<dbReference type="OrthoDB" id="5844105at2759"/>
<dbReference type="PANTHER" id="PTHR12955:SF1">
    <property type="entry name" value="INTEGRATOR COMPLEX SUBUNIT 13"/>
    <property type="match status" value="1"/>
</dbReference>
<accession>A0A8J4T3I4</accession>
<dbReference type="GO" id="GO:0051642">
    <property type="term" value="P:centrosome localization"/>
    <property type="evidence" value="ECO:0007669"/>
    <property type="project" value="TreeGrafter"/>
</dbReference>
<evidence type="ECO:0000313" key="9">
    <source>
        <dbReference type="EMBL" id="KAF5397696.1"/>
    </source>
</evidence>
<dbReference type="GO" id="GO:0051301">
    <property type="term" value="P:cell division"/>
    <property type="evidence" value="ECO:0007669"/>
    <property type="project" value="UniProtKB-KW"/>
</dbReference>
<evidence type="ECO:0000256" key="1">
    <source>
        <dbReference type="ARBA" id="ARBA00004123"/>
    </source>
</evidence>
<dbReference type="EMBL" id="LUCH01005900">
    <property type="protein sequence ID" value="KAF5397696.1"/>
    <property type="molecule type" value="Genomic_DNA"/>
</dbReference>
<keyword evidence="4" id="KW-0132">Cell division</keyword>
<keyword evidence="3" id="KW-0963">Cytoplasm</keyword>
<evidence type="ECO:0000256" key="8">
    <source>
        <dbReference type="ARBA" id="ARBA00061603"/>
    </source>
</evidence>
<comment type="similarity">
    <text evidence="8">Belongs to the Integrator subunit 13 family.</text>
</comment>
<evidence type="ECO:0000256" key="7">
    <source>
        <dbReference type="ARBA" id="ARBA00023306"/>
    </source>
</evidence>
<organism evidence="9 10">
    <name type="scientific">Paragonimus heterotremus</name>
    <dbReference type="NCBI Taxonomy" id="100268"/>
    <lineage>
        <taxon>Eukaryota</taxon>
        <taxon>Metazoa</taxon>
        <taxon>Spiralia</taxon>
        <taxon>Lophotrochozoa</taxon>
        <taxon>Platyhelminthes</taxon>
        <taxon>Trematoda</taxon>
        <taxon>Digenea</taxon>
        <taxon>Plagiorchiida</taxon>
        <taxon>Troglotremata</taxon>
        <taxon>Troglotrematidae</taxon>
        <taxon>Paragonimus</taxon>
    </lineage>
</organism>
<proteinExistence type="inferred from homology"/>
<comment type="caution">
    <text evidence="9">The sequence shown here is derived from an EMBL/GenBank/DDBJ whole genome shotgun (WGS) entry which is preliminary data.</text>
</comment>
<reference evidence="9" key="1">
    <citation type="submission" date="2019-05" db="EMBL/GenBank/DDBJ databases">
        <title>Annotation for the trematode Paragonimus heterotremus.</title>
        <authorList>
            <person name="Choi Y.-J."/>
        </authorList>
    </citation>
    <scope>NUCLEOTIDE SEQUENCE</scope>
    <source>
        <strain evidence="9">LC</strain>
    </source>
</reference>
<protein>
    <submittedName>
        <fullName evidence="9">Cell cycle regulator protein</fullName>
    </submittedName>
</protein>
<dbReference type="GO" id="GO:0007346">
    <property type="term" value="P:regulation of mitotic cell cycle"/>
    <property type="evidence" value="ECO:0007669"/>
    <property type="project" value="TreeGrafter"/>
</dbReference>
<dbReference type="AlphaFoldDB" id="A0A8J4T3I4"/>
<dbReference type="GO" id="GO:0032039">
    <property type="term" value="C:integrator complex"/>
    <property type="evidence" value="ECO:0007669"/>
    <property type="project" value="TreeGrafter"/>
</dbReference>
<dbReference type="Proteomes" id="UP000748531">
    <property type="component" value="Unassembled WGS sequence"/>
</dbReference>
<gene>
    <name evidence="9" type="ORF">PHET_09183</name>
</gene>
<evidence type="ECO:0000256" key="2">
    <source>
        <dbReference type="ARBA" id="ARBA00004496"/>
    </source>
</evidence>
<evidence type="ECO:0000313" key="10">
    <source>
        <dbReference type="Proteomes" id="UP000748531"/>
    </source>
</evidence>
<name>A0A8J4T3I4_9TREM</name>
<keyword evidence="10" id="KW-1185">Reference proteome</keyword>
<dbReference type="GO" id="GO:0005737">
    <property type="term" value="C:cytoplasm"/>
    <property type="evidence" value="ECO:0007669"/>
    <property type="project" value="UniProtKB-SubCell"/>
</dbReference>
<evidence type="ECO:0000256" key="3">
    <source>
        <dbReference type="ARBA" id="ARBA00022490"/>
    </source>
</evidence>
<keyword evidence="5" id="KW-0498">Mitosis</keyword>
<evidence type="ECO:0000256" key="4">
    <source>
        <dbReference type="ARBA" id="ARBA00022618"/>
    </source>
</evidence>
<keyword evidence="7" id="KW-0131">Cell cycle</keyword>
<sequence length="514" mass="57455">MEFSDKTVFVLNHTAYFNTVGDEISFDSGTKTSVVKTSYRKSIWSNTVDAVLQYCRIVFDVFSHEKPISVITFDTEEKIHSIWLDEDQNIEALWSIFTHEGPPTNADLDLKHCASMPGLEASCNMLQMLTNSQKERKNGTNAGRVIILSAFMREQISSWIPSVLAALSKPVGSNKYARITASEWLFIDVLSESEFASEAHDLPLLPQPIELPTTLDHHSTGHRFLYYRLPASSLDLYRGMMRLVESHYNLASTLVQDIPMKEEANASSGSAMYGVELLHRAEAHDLLRRIGVIDQLMIRTETTGGDETTLPALQRPKSGFSRTLGIKWVTPKSSDSSILRYTTAAYRVTLADVGNRASTCLAQFVLGGRSVALAHRLPVSPPSVPVDSRASSISVSEALLLTCHGSVMYLHTLATVYPLVHPPLTPILDCSKSADLRVQSFVDQIVRPSRLAPASAHQHYLVAPRERAQQHLERFTRYWPLLESETFLGVNKVCTIFIFWAICMKRMITDEIIP</sequence>
<evidence type="ECO:0000256" key="6">
    <source>
        <dbReference type="ARBA" id="ARBA00023242"/>
    </source>
</evidence>
<dbReference type="Pfam" id="PF10221">
    <property type="entry name" value="Mat89Bb"/>
    <property type="match status" value="1"/>
</dbReference>